<dbReference type="GO" id="GO:0004222">
    <property type="term" value="F:metalloendopeptidase activity"/>
    <property type="evidence" value="ECO:0007669"/>
    <property type="project" value="InterPro"/>
</dbReference>
<dbReference type="GO" id="GO:0006508">
    <property type="term" value="P:proteolysis"/>
    <property type="evidence" value="ECO:0007669"/>
    <property type="project" value="UniProtKB-KW"/>
</dbReference>
<dbReference type="Gene3D" id="3.40.390.10">
    <property type="entry name" value="Collagenase (Catalytic Domain)"/>
    <property type="match status" value="1"/>
</dbReference>
<evidence type="ECO:0000313" key="6">
    <source>
        <dbReference type="EMBL" id="NEE14793.1"/>
    </source>
</evidence>
<dbReference type="Pfam" id="PF00413">
    <property type="entry name" value="Peptidase_M10"/>
    <property type="match status" value="1"/>
</dbReference>
<gene>
    <name evidence="6" type="ORF">G3M58_51040</name>
</gene>
<dbReference type="GO" id="GO:0031012">
    <property type="term" value="C:extracellular matrix"/>
    <property type="evidence" value="ECO:0007669"/>
    <property type="project" value="InterPro"/>
</dbReference>
<reference evidence="6" key="1">
    <citation type="submission" date="2020-01" db="EMBL/GenBank/DDBJ databases">
        <title>Insect and environment-associated Actinomycetes.</title>
        <authorList>
            <person name="Currrie C."/>
            <person name="Chevrette M."/>
            <person name="Carlson C."/>
            <person name="Stubbendieck R."/>
            <person name="Wendt-Pienkowski E."/>
        </authorList>
    </citation>
    <scope>NUCLEOTIDE SEQUENCE</scope>
    <source>
        <strain evidence="6">SID7499</strain>
    </source>
</reference>
<proteinExistence type="predicted"/>
<dbReference type="GO" id="GO:0008270">
    <property type="term" value="F:zinc ion binding"/>
    <property type="evidence" value="ECO:0007669"/>
    <property type="project" value="InterPro"/>
</dbReference>
<keyword evidence="4" id="KW-0862">Zinc</keyword>
<feature type="domain" description="Peptidase metallopeptidase" evidence="5">
    <location>
        <begin position="83"/>
        <end position="241"/>
    </location>
</feature>
<evidence type="ECO:0000256" key="2">
    <source>
        <dbReference type="ARBA" id="ARBA00022723"/>
    </source>
</evidence>
<sequence>MTDSSDVRRPEIVIDGQVFYRVEGDLLLDADELEVYIEAQKALRAQREAARLLAQTGVGTIGSGISPLGQPSSGLLGIMQDGRIVRWEPGTVLKYCVLRKTFPEREWYESVVENMRRATDDWSATCGVQFEHVETADESDALRPPEVVFPVRHLDSGGQFIAAAFFPNDPENRRRVFIDPSYQTTSFDRVGVLRHELGHAIGFRHEHIRSGAPAVCPDESTGGTVDLTQYDPRSVMHYFCGGLGSRELAISELDRVGAQKVYGPPLTGFNLLAA</sequence>
<name>A0A6G3XAU6_9ACTN</name>
<dbReference type="AlphaFoldDB" id="A0A6G3XAU6"/>
<evidence type="ECO:0000259" key="5">
    <source>
        <dbReference type="SMART" id="SM00235"/>
    </source>
</evidence>
<dbReference type="SMART" id="SM00235">
    <property type="entry name" value="ZnMc"/>
    <property type="match status" value="1"/>
</dbReference>
<protein>
    <recommendedName>
        <fullName evidence="5">Peptidase metallopeptidase domain-containing protein</fullName>
    </recommendedName>
</protein>
<keyword evidence="2" id="KW-0479">Metal-binding</keyword>
<dbReference type="EMBL" id="JAAGMN010005336">
    <property type="protein sequence ID" value="NEE14793.1"/>
    <property type="molecule type" value="Genomic_DNA"/>
</dbReference>
<keyword evidence="3" id="KW-0378">Hydrolase</keyword>
<organism evidence="6">
    <name type="scientific">Streptomyces sp. SID7499</name>
    <dbReference type="NCBI Taxonomy" id="2706086"/>
    <lineage>
        <taxon>Bacteria</taxon>
        <taxon>Bacillati</taxon>
        <taxon>Actinomycetota</taxon>
        <taxon>Actinomycetes</taxon>
        <taxon>Kitasatosporales</taxon>
        <taxon>Streptomycetaceae</taxon>
        <taxon>Streptomyces</taxon>
    </lineage>
</organism>
<dbReference type="InterPro" id="IPR006026">
    <property type="entry name" value="Peptidase_Metallo"/>
</dbReference>
<comment type="caution">
    <text evidence="6">The sequence shown here is derived from an EMBL/GenBank/DDBJ whole genome shotgun (WGS) entry which is preliminary data.</text>
</comment>
<accession>A0A6G3XAU6</accession>
<keyword evidence="1" id="KW-0645">Protease</keyword>
<dbReference type="InterPro" id="IPR001818">
    <property type="entry name" value="Pept_M10_metallopeptidase"/>
</dbReference>
<evidence type="ECO:0000256" key="1">
    <source>
        <dbReference type="ARBA" id="ARBA00022670"/>
    </source>
</evidence>
<evidence type="ECO:0000256" key="4">
    <source>
        <dbReference type="ARBA" id="ARBA00022833"/>
    </source>
</evidence>
<evidence type="ECO:0000256" key="3">
    <source>
        <dbReference type="ARBA" id="ARBA00022801"/>
    </source>
</evidence>
<dbReference type="InterPro" id="IPR024079">
    <property type="entry name" value="MetalloPept_cat_dom_sf"/>
</dbReference>
<dbReference type="SUPFAM" id="SSF55486">
    <property type="entry name" value="Metalloproteases ('zincins'), catalytic domain"/>
    <property type="match status" value="1"/>
</dbReference>